<accession>A0A255EJB1</accession>
<organism evidence="2 3">
    <name type="scientific">Parenemella sanctibonifatiensis</name>
    <dbReference type="NCBI Taxonomy" id="2016505"/>
    <lineage>
        <taxon>Bacteria</taxon>
        <taxon>Bacillati</taxon>
        <taxon>Actinomycetota</taxon>
        <taxon>Actinomycetes</taxon>
        <taxon>Propionibacteriales</taxon>
        <taxon>Propionibacteriaceae</taxon>
        <taxon>Parenemella</taxon>
    </lineage>
</organism>
<keyword evidence="1" id="KW-0472">Membrane</keyword>
<dbReference type="RefSeq" id="WP_094449335.1">
    <property type="nucleotide sequence ID" value="NZ_NMVI01000001.1"/>
</dbReference>
<evidence type="ECO:0000313" key="3">
    <source>
        <dbReference type="Proteomes" id="UP000216533"/>
    </source>
</evidence>
<dbReference type="AlphaFoldDB" id="A0A255EJB1"/>
<keyword evidence="1" id="KW-0812">Transmembrane</keyword>
<protein>
    <submittedName>
        <fullName evidence="2">Uncharacterized protein</fullName>
    </submittedName>
</protein>
<name>A0A255EJB1_9ACTN</name>
<proteinExistence type="predicted"/>
<dbReference type="Proteomes" id="UP000216533">
    <property type="component" value="Unassembled WGS sequence"/>
</dbReference>
<dbReference type="EMBL" id="NMVI01000001">
    <property type="protein sequence ID" value="OYN91618.1"/>
    <property type="molecule type" value="Genomic_DNA"/>
</dbReference>
<feature type="transmembrane region" description="Helical" evidence="1">
    <location>
        <begin position="38"/>
        <end position="59"/>
    </location>
</feature>
<reference evidence="2 3" key="1">
    <citation type="submission" date="2017-07" db="EMBL/GenBank/DDBJ databases">
        <title>Draft whole genome sequences of clinical Proprionibacteriaceae strains.</title>
        <authorList>
            <person name="Bernier A.-M."/>
            <person name="Bernard K."/>
            <person name="Domingo M.-C."/>
        </authorList>
    </citation>
    <scope>NUCLEOTIDE SEQUENCE [LARGE SCALE GENOMIC DNA]</scope>
    <source>
        <strain evidence="2 3">NML 160184</strain>
    </source>
</reference>
<sequence>MTTFRLRPRVPLGAILVVVVGVLLMAVTFVAGQMLDSVIPHVLLGVIVVALIAYAVLVVRSRRLATVEVVLDAEGYQILGPAAQRREGAWAEVTKVTGTDDRLLIYHGADARVHLVHPAHQADTIMAIAREMVTRLDASRGLHG</sequence>
<gene>
    <name evidence="2" type="ORF">CGZ92_00010</name>
</gene>
<evidence type="ECO:0000313" key="2">
    <source>
        <dbReference type="EMBL" id="OYN91618.1"/>
    </source>
</evidence>
<comment type="caution">
    <text evidence="2">The sequence shown here is derived from an EMBL/GenBank/DDBJ whole genome shotgun (WGS) entry which is preliminary data.</text>
</comment>
<evidence type="ECO:0000256" key="1">
    <source>
        <dbReference type="SAM" id="Phobius"/>
    </source>
</evidence>
<keyword evidence="1" id="KW-1133">Transmembrane helix</keyword>
<feature type="transmembrane region" description="Helical" evidence="1">
    <location>
        <begin position="12"/>
        <end position="32"/>
    </location>
</feature>